<dbReference type="SUPFAM" id="SSF53850">
    <property type="entry name" value="Periplasmic binding protein-like II"/>
    <property type="match status" value="1"/>
</dbReference>
<evidence type="ECO:0000313" key="3">
    <source>
        <dbReference type="EMBL" id="MFC7403500.1"/>
    </source>
</evidence>
<evidence type="ECO:0000256" key="2">
    <source>
        <dbReference type="SAM" id="SignalP"/>
    </source>
</evidence>
<reference evidence="4" key="1">
    <citation type="journal article" date="2019" name="Int. J. Syst. Evol. Microbiol.">
        <title>The Global Catalogue of Microorganisms (GCM) 10K type strain sequencing project: providing services to taxonomists for standard genome sequencing and annotation.</title>
        <authorList>
            <consortium name="The Broad Institute Genomics Platform"/>
            <consortium name="The Broad Institute Genome Sequencing Center for Infectious Disease"/>
            <person name="Wu L."/>
            <person name="Ma J."/>
        </authorList>
    </citation>
    <scope>NUCLEOTIDE SEQUENCE [LARGE SCALE GENOMIC DNA]</scope>
    <source>
        <strain evidence="4">JCM 1490</strain>
    </source>
</reference>
<keyword evidence="4" id="KW-1185">Reference proteome</keyword>
<gene>
    <name evidence="3" type="ORF">ACFQQL_00155</name>
</gene>
<sequence>MRSVRTVAAIGAAALTVGLAACSPPEGQSGQEDDGGGPAAEPGDVPTVPAEPVSLHILDVAGNLNLTQEMIDQFVEENPDIISEVTYEEAGSPDLVGTIKPQVDSGDLQIHLVLSGTDGMSAGIGEDLWVPVVEEFGDRLTGMDGYLEGAAAMQELAEGYGVLLTYTPSGPFLWYNPAEVEEAEVPATPEELLAWAEANPGRFGYARPANSGVGRTFLQALPYMLDDSDPLDPENGWDNTWDYLAELDRHVDFYTTGTGAMVSNVADGTWTMTPTTMGWDIQPRADGLVPAEIEAAEFEEYTFVADSQYALMPRGLTADEQSAILNLIEYMLQPEVNSYAYDSGYFYPGPAVEGASLDQAPQESQDLMAEFGRDWYDQAIEEHEVVTPLPADALVTAFDIWDREIGGDRVQEE</sequence>
<protein>
    <submittedName>
        <fullName evidence="3">ABC transporter substrate-binding protein</fullName>
    </submittedName>
</protein>
<dbReference type="Pfam" id="PF13416">
    <property type="entry name" value="SBP_bac_8"/>
    <property type="match status" value="1"/>
</dbReference>
<dbReference type="PROSITE" id="PS51257">
    <property type="entry name" value="PROKAR_LIPOPROTEIN"/>
    <property type="match status" value="1"/>
</dbReference>
<proteinExistence type="predicted"/>
<feature type="region of interest" description="Disordered" evidence="1">
    <location>
        <begin position="23"/>
        <end position="50"/>
    </location>
</feature>
<dbReference type="InterPro" id="IPR006059">
    <property type="entry name" value="SBP"/>
</dbReference>
<evidence type="ECO:0000313" key="4">
    <source>
        <dbReference type="Proteomes" id="UP001596455"/>
    </source>
</evidence>
<dbReference type="Proteomes" id="UP001596455">
    <property type="component" value="Unassembled WGS sequence"/>
</dbReference>
<dbReference type="PANTHER" id="PTHR42779:SF1">
    <property type="entry name" value="PROTEIN YNJB"/>
    <property type="match status" value="1"/>
</dbReference>
<dbReference type="EMBL" id="JBHTCQ010000001">
    <property type="protein sequence ID" value="MFC7403500.1"/>
    <property type="molecule type" value="Genomic_DNA"/>
</dbReference>
<dbReference type="RefSeq" id="WP_382390018.1">
    <property type="nucleotide sequence ID" value="NZ_JBHTCQ010000001.1"/>
</dbReference>
<organism evidence="3 4">
    <name type="scientific">Georgenia alba</name>
    <dbReference type="NCBI Taxonomy" id="2233858"/>
    <lineage>
        <taxon>Bacteria</taxon>
        <taxon>Bacillati</taxon>
        <taxon>Actinomycetota</taxon>
        <taxon>Actinomycetes</taxon>
        <taxon>Micrococcales</taxon>
        <taxon>Bogoriellaceae</taxon>
        <taxon>Georgenia</taxon>
    </lineage>
</organism>
<accession>A0ABW2Q7F0</accession>
<dbReference type="Gene3D" id="3.40.190.10">
    <property type="entry name" value="Periplasmic binding protein-like II"/>
    <property type="match status" value="2"/>
</dbReference>
<comment type="caution">
    <text evidence="3">The sequence shown here is derived from an EMBL/GenBank/DDBJ whole genome shotgun (WGS) entry which is preliminary data.</text>
</comment>
<dbReference type="PANTHER" id="PTHR42779">
    <property type="entry name" value="PROTEIN YNJB"/>
    <property type="match status" value="1"/>
</dbReference>
<feature type="chain" id="PRO_5045536083" evidence="2">
    <location>
        <begin position="21"/>
        <end position="413"/>
    </location>
</feature>
<evidence type="ECO:0000256" key="1">
    <source>
        <dbReference type="SAM" id="MobiDB-lite"/>
    </source>
</evidence>
<keyword evidence="2" id="KW-0732">Signal</keyword>
<feature type="signal peptide" evidence="2">
    <location>
        <begin position="1"/>
        <end position="20"/>
    </location>
</feature>
<name>A0ABW2Q7F0_9MICO</name>